<proteinExistence type="predicted"/>
<organism evidence="1 2">
    <name type="scientific">Anoxynatronum sibiricum</name>
    <dbReference type="NCBI Taxonomy" id="210623"/>
    <lineage>
        <taxon>Bacteria</taxon>
        <taxon>Bacillati</taxon>
        <taxon>Bacillota</taxon>
        <taxon>Clostridia</taxon>
        <taxon>Eubacteriales</taxon>
        <taxon>Clostridiaceae</taxon>
        <taxon>Anoxynatronum</taxon>
    </lineage>
</organism>
<evidence type="ECO:0000313" key="2">
    <source>
        <dbReference type="Proteomes" id="UP001407405"/>
    </source>
</evidence>
<name>A0ABU9VXI8_9CLOT</name>
<dbReference type="Proteomes" id="UP001407405">
    <property type="component" value="Unassembled WGS sequence"/>
</dbReference>
<keyword evidence="2" id="KW-1185">Reference proteome</keyword>
<gene>
    <name evidence="1" type="ORF">AAIG11_15410</name>
</gene>
<reference evidence="1 2" key="1">
    <citation type="submission" date="2024-04" db="EMBL/GenBank/DDBJ databases">
        <title>Genome sequencing and metabolic network reconstruction of aminoacids and betaine degradation by Anoxynatronum sibiricum.</title>
        <authorList>
            <person name="Detkova E.N."/>
            <person name="Boltjanskaja Y.V."/>
            <person name="Mardanov A.V."/>
            <person name="Kevbrin V."/>
        </authorList>
    </citation>
    <scope>NUCLEOTIDE SEQUENCE [LARGE SCALE GENOMIC DNA]</scope>
    <source>
        <strain evidence="1 2">Z-7981</strain>
    </source>
</reference>
<comment type="caution">
    <text evidence="1">The sequence shown here is derived from an EMBL/GenBank/DDBJ whole genome shotgun (WGS) entry which is preliminary data.</text>
</comment>
<evidence type="ECO:0000313" key="1">
    <source>
        <dbReference type="EMBL" id="MEN1761874.1"/>
    </source>
</evidence>
<protein>
    <submittedName>
        <fullName evidence="1">Uncharacterized protein</fullName>
    </submittedName>
</protein>
<sequence length="83" mass="9932">MSEQWQGKQLTCNNIRVAYDDEAINQRGYAMDYWEQLQEGYVFYLYMLEDDRLFFLDGKMNDEGGQGLVTVPFDFQWFEGLIH</sequence>
<dbReference type="EMBL" id="JBCITM010000023">
    <property type="protein sequence ID" value="MEN1761874.1"/>
    <property type="molecule type" value="Genomic_DNA"/>
</dbReference>
<accession>A0ABU9VXI8</accession>